<feature type="domain" description="TIR" evidence="2">
    <location>
        <begin position="5"/>
        <end position="143"/>
    </location>
</feature>
<dbReference type="EMBL" id="AM406670">
    <property type="protein sequence ID" value="CAL96241.1"/>
    <property type="molecule type" value="Genomic_DNA"/>
</dbReference>
<dbReference type="SUPFAM" id="SSF52200">
    <property type="entry name" value="Toll/Interleukin receptor TIR domain"/>
    <property type="match status" value="1"/>
</dbReference>
<gene>
    <name evidence="3" type="ordered locus">azo3625</name>
</gene>
<keyword evidence="1" id="KW-0472">Membrane</keyword>
<dbReference type="InterPro" id="IPR000157">
    <property type="entry name" value="TIR_dom"/>
</dbReference>
<dbReference type="STRING" id="62928.azo3625"/>
<organism evidence="3 4">
    <name type="scientific">Azoarcus sp. (strain BH72)</name>
    <dbReference type="NCBI Taxonomy" id="418699"/>
    <lineage>
        <taxon>Bacteria</taxon>
        <taxon>Pseudomonadati</taxon>
        <taxon>Pseudomonadota</taxon>
        <taxon>Betaproteobacteria</taxon>
        <taxon>Rhodocyclales</taxon>
        <taxon>Zoogloeaceae</taxon>
        <taxon>Azoarcus</taxon>
    </lineage>
</organism>
<sequence length="304" mass="33188">MARLFVSYRREDAPGHAGRVADGLEQAFGAENVFRDVDDIAPGADFAAVIDRALAGTVAVVVVIGPNWLAPGPDGVPRLAAPDDFVRHEIELALAADKPLLPVLVNGARMPAAAALPSSIRGLAERQAIALGDLDWKRDFDRLRDALAPLLGAGEPPEARRVVLLAGVALAMAALGLWWWRRRSRPPPPEAVAAFAGEWEARVIYPWGDSHDERFELVLRGAEVHGRASFLGLPRNILGGRVDGRQIEFFTETREVRGDEPARRLRHRYRGELPYAGGLRLTLETRGGYDEMPPVSFTARRVGP</sequence>
<keyword evidence="1" id="KW-1133">Transmembrane helix</keyword>
<dbReference type="RefSeq" id="WP_011767347.1">
    <property type="nucleotide sequence ID" value="NC_008702.1"/>
</dbReference>
<dbReference type="eggNOG" id="COG2815">
    <property type="taxonomic scope" value="Bacteria"/>
</dbReference>
<evidence type="ECO:0000313" key="3">
    <source>
        <dbReference type="EMBL" id="CAL96241.1"/>
    </source>
</evidence>
<proteinExistence type="predicted"/>
<keyword evidence="4" id="KW-1185">Reference proteome</keyword>
<accession>A1KBN5</accession>
<evidence type="ECO:0000313" key="4">
    <source>
        <dbReference type="Proteomes" id="UP000002588"/>
    </source>
</evidence>
<name>A1KBN5_AZOSB</name>
<keyword evidence="1" id="KW-0812">Transmembrane</keyword>
<dbReference type="Pfam" id="PF13676">
    <property type="entry name" value="TIR_2"/>
    <property type="match status" value="1"/>
</dbReference>
<feature type="transmembrane region" description="Helical" evidence="1">
    <location>
        <begin position="162"/>
        <end position="180"/>
    </location>
</feature>
<protein>
    <submittedName>
        <fullName evidence="3">Hypothetical membrane protein</fullName>
    </submittedName>
</protein>
<dbReference type="InterPro" id="IPR035897">
    <property type="entry name" value="Toll_tir_struct_dom_sf"/>
</dbReference>
<evidence type="ECO:0000259" key="2">
    <source>
        <dbReference type="Pfam" id="PF13676"/>
    </source>
</evidence>
<dbReference type="Gene3D" id="3.40.50.10140">
    <property type="entry name" value="Toll/interleukin-1 receptor homology (TIR) domain"/>
    <property type="match status" value="1"/>
</dbReference>
<dbReference type="Proteomes" id="UP000002588">
    <property type="component" value="Chromosome"/>
</dbReference>
<dbReference type="KEGG" id="azo:azo3625"/>
<reference evidence="3 4" key="1">
    <citation type="journal article" date="2006" name="Nat. Biotechnol.">
        <title>Complete genome of the mutualistic, N2-fixing grass endophyte Azoarcus sp. strain BH72.</title>
        <authorList>
            <person name="Krause A."/>
            <person name="Ramakumar A."/>
            <person name="Bartels D."/>
            <person name="Battistoni F."/>
            <person name="Bekel T."/>
            <person name="Boch J."/>
            <person name="Boehm M."/>
            <person name="Friedrich F."/>
            <person name="Hurek T."/>
            <person name="Krause L."/>
            <person name="Linke B."/>
            <person name="McHardy A.C."/>
            <person name="Sarkar A."/>
            <person name="Schneiker S."/>
            <person name="Syed A.A."/>
            <person name="Thauer R."/>
            <person name="Vorhoelter F.-J."/>
            <person name="Weidner S."/>
            <person name="Puehler A."/>
            <person name="Reinhold-Hurek B."/>
            <person name="Kaiser O."/>
            <person name="Goesmann A."/>
        </authorList>
    </citation>
    <scope>NUCLEOTIDE SEQUENCE [LARGE SCALE GENOMIC DNA]</scope>
    <source>
        <strain evidence="3 4">BH72</strain>
    </source>
</reference>
<evidence type="ECO:0000256" key="1">
    <source>
        <dbReference type="SAM" id="Phobius"/>
    </source>
</evidence>
<dbReference type="HOGENOM" id="CLU_914148_0_0_4"/>
<dbReference type="AlphaFoldDB" id="A1KBN5"/>
<dbReference type="GO" id="GO:0007165">
    <property type="term" value="P:signal transduction"/>
    <property type="evidence" value="ECO:0007669"/>
    <property type="project" value="InterPro"/>
</dbReference>